<evidence type="ECO:0000256" key="1">
    <source>
        <dbReference type="SAM" id="MobiDB-lite"/>
    </source>
</evidence>
<sequence>MVSRSHIENLTLNPELVLDDYDPRGTGTGNLIDWEKVQHLDPDIHRIIEYIRENKKPSRFISDTPTPAPRLTRKRPTPAKRRQKQKEPTTRNEFSEDTTSDEESNWGYVIREEQGDSDSTIIENLPQVQADELQNTETGGDAQSSGDTISVDEDLISEDERSASQDEIVQEDTLEQDTSQTDTDDEDEPVPIRRSARERRPPLRFTTGEFDMAKSAINTMSDWEKKIQCLKSISDQTTLLQDLQTEAGDIGNDGTKHTNVLYRIQEPVSIDHNGHADIDAQLHFSWNESDCETLLVDPKGEVYLISRASGMEVHPKIAHVPLTGWNSHATVVLKDLVNLNIPLTGMDPTGGDISPNGKEALIITHNAMYHFEIPDGMVVLALSASNPITVPYIQETKGEAVSWDNHGNGYFTLGEGHDQTLYYYGRNTDIVG</sequence>
<organism evidence="2 3">
    <name type="scientific">Mytilus edulis</name>
    <name type="common">Blue mussel</name>
    <dbReference type="NCBI Taxonomy" id="6550"/>
    <lineage>
        <taxon>Eukaryota</taxon>
        <taxon>Metazoa</taxon>
        <taxon>Spiralia</taxon>
        <taxon>Lophotrochozoa</taxon>
        <taxon>Mollusca</taxon>
        <taxon>Bivalvia</taxon>
        <taxon>Autobranchia</taxon>
        <taxon>Pteriomorphia</taxon>
        <taxon>Mytilida</taxon>
        <taxon>Mytiloidea</taxon>
        <taxon>Mytilidae</taxon>
        <taxon>Mytilinae</taxon>
        <taxon>Mytilus</taxon>
    </lineage>
</organism>
<dbReference type="Proteomes" id="UP000683360">
    <property type="component" value="Unassembled WGS sequence"/>
</dbReference>
<gene>
    <name evidence="2" type="ORF">MEDL_36291</name>
</gene>
<dbReference type="AlphaFoldDB" id="A0A8S3SRK9"/>
<evidence type="ECO:0000313" key="2">
    <source>
        <dbReference type="EMBL" id="CAG2222984.1"/>
    </source>
</evidence>
<feature type="compositionally biased region" description="Acidic residues" evidence="1">
    <location>
        <begin position="95"/>
        <end position="104"/>
    </location>
</feature>
<feature type="region of interest" description="Disordered" evidence="1">
    <location>
        <begin position="58"/>
        <end position="107"/>
    </location>
</feature>
<feature type="compositionally biased region" description="Basic and acidic residues" evidence="1">
    <location>
        <begin position="85"/>
        <end position="94"/>
    </location>
</feature>
<proteinExistence type="predicted"/>
<keyword evidence="3" id="KW-1185">Reference proteome</keyword>
<accession>A0A8S3SRK9</accession>
<evidence type="ECO:0000313" key="3">
    <source>
        <dbReference type="Proteomes" id="UP000683360"/>
    </source>
</evidence>
<name>A0A8S3SRK9_MYTED</name>
<feature type="compositionally biased region" description="Basic residues" evidence="1">
    <location>
        <begin position="71"/>
        <end position="84"/>
    </location>
</feature>
<protein>
    <submittedName>
        <fullName evidence="2">Uncharacterized protein</fullName>
    </submittedName>
</protein>
<dbReference type="EMBL" id="CAJPWZ010001772">
    <property type="protein sequence ID" value="CAG2222984.1"/>
    <property type="molecule type" value="Genomic_DNA"/>
</dbReference>
<reference evidence="2" key="1">
    <citation type="submission" date="2021-03" db="EMBL/GenBank/DDBJ databases">
        <authorList>
            <person name="Bekaert M."/>
        </authorList>
    </citation>
    <scope>NUCLEOTIDE SEQUENCE</scope>
</reference>
<comment type="caution">
    <text evidence="2">The sequence shown here is derived from an EMBL/GenBank/DDBJ whole genome shotgun (WGS) entry which is preliminary data.</text>
</comment>
<feature type="region of interest" description="Disordered" evidence="1">
    <location>
        <begin position="160"/>
        <end position="208"/>
    </location>
</feature>